<evidence type="ECO:0000313" key="2">
    <source>
        <dbReference type="Proteomes" id="UP001162992"/>
    </source>
</evidence>
<dbReference type="Proteomes" id="UP001162992">
    <property type="component" value="Chromosome 3"/>
</dbReference>
<organism evidence="1 2">
    <name type="scientific">Diphasiastrum complanatum</name>
    <name type="common">Issler's clubmoss</name>
    <name type="synonym">Lycopodium complanatum</name>
    <dbReference type="NCBI Taxonomy" id="34168"/>
    <lineage>
        <taxon>Eukaryota</taxon>
        <taxon>Viridiplantae</taxon>
        <taxon>Streptophyta</taxon>
        <taxon>Embryophyta</taxon>
        <taxon>Tracheophyta</taxon>
        <taxon>Lycopodiopsida</taxon>
        <taxon>Lycopodiales</taxon>
        <taxon>Lycopodiaceae</taxon>
        <taxon>Lycopodioideae</taxon>
        <taxon>Diphasiastrum</taxon>
    </lineage>
</organism>
<gene>
    <name evidence="1" type="ORF">O6H91_03G058600</name>
</gene>
<comment type="caution">
    <text evidence="1">The sequence shown here is derived from an EMBL/GenBank/DDBJ whole genome shotgun (WGS) entry which is preliminary data.</text>
</comment>
<proteinExistence type="predicted"/>
<protein>
    <submittedName>
        <fullName evidence="1">Uncharacterized protein</fullName>
    </submittedName>
</protein>
<keyword evidence="2" id="KW-1185">Reference proteome</keyword>
<evidence type="ECO:0000313" key="1">
    <source>
        <dbReference type="EMBL" id="KAJ7562199.1"/>
    </source>
</evidence>
<name>A0ACC2E6K8_DIPCM</name>
<dbReference type="EMBL" id="CM055094">
    <property type="protein sequence ID" value="KAJ7562199.1"/>
    <property type="molecule type" value="Genomic_DNA"/>
</dbReference>
<accession>A0ACC2E6K8</accession>
<sequence length="264" mass="28680">MQTLHNCLSSSSLRLQSIANEQSGGHCFKQVAQCSLTLGASFSSRFSVSSLSNNALAYKIPQALTRKAASAGVVAMASSDVAAGYAVALADLANSKKALEAVNRDMDKLSALLKKQELFDFLANPVVVDEKKKSILKTLSDDANFQEYTLNFLYLLVDRKRLDIIQDIISAFEEIYNNLTDTQVATVTSAVKIESSQLVLIAKKIRSLSGAKSVRLKNVLDPTLIAGFIVKYGKDGSRFIDLSVKGQLERIAAQLDFSEKVGTF</sequence>
<reference evidence="2" key="1">
    <citation type="journal article" date="2024" name="Proc. Natl. Acad. Sci. U.S.A.">
        <title>Extraordinary preservation of gene collinearity over three hundred million years revealed in homosporous lycophytes.</title>
        <authorList>
            <person name="Li C."/>
            <person name="Wickell D."/>
            <person name="Kuo L.Y."/>
            <person name="Chen X."/>
            <person name="Nie B."/>
            <person name="Liao X."/>
            <person name="Peng D."/>
            <person name="Ji J."/>
            <person name="Jenkins J."/>
            <person name="Williams M."/>
            <person name="Shu S."/>
            <person name="Plott C."/>
            <person name="Barry K."/>
            <person name="Rajasekar S."/>
            <person name="Grimwood J."/>
            <person name="Han X."/>
            <person name="Sun S."/>
            <person name="Hou Z."/>
            <person name="He W."/>
            <person name="Dai G."/>
            <person name="Sun C."/>
            <person name="Schmutz J."/>
            <person name="Leebens-Mack J.H."/>
            <person name="Li F.W."/>
            <person name="Wang L."/>
        </authorList>
    </citation>
    <scope>NUCLEOTIDE SEQUENCE [LARGE SCALE GENOMIC DNA]</scope>
    <source>
        <strain evidence="2">cv. PW_Plant_1</strain>
    </source>
</reference>